<evidence type="ECO:0000256" key="2">
    <source>
        <dbReference type="ARBA" id="ARBA00022630"/>
    </source>
</evidence>
<dbReference type="PANTHER" id="PTHR10742">
    <property type="entry name" value="FLAVIN MONOAMINE OXIDASE"/>
    <property type="match status" value="1"/>
</dbReference>
<evidence type="ECO:0000256" key="4">
    <source>
        <dbReference type="ARBA" id="ARBA00022771"/>
    </source>
</evidence>
<feature type="domain" description="CW-type" evidence="7">
    <location>
        <begin position="94"/>
        <end position="153"/>
    </location>
</feature>
<dbReference type="GO" id="GO:0016491">
    <property type="term" value="F:oxidoreductase activity"/>
    <property type="evidence" value="ECO:0007669"/>
    <property type="project" value="InterPro"/>
</dbReference>
<reference evidence="8" key="2">
    <citation type="submission" date="2025-09" db="UniProtKB">
        <authorList>
            <consortium name="Ensembl"/>
        </authorList>
    </citation>
    <scope>IDENTIFICATION</scope>
</reference>
<proteinExistence type="predicted"/>
<keyword evidence="6" id="KW-0862">Zinc</keyword>
<dbReference type="InterPro" id="IPR050281">
    <property type="entry name" value="Flavin_monoamine_oxidase"/>
</dbReference>
<keyword evidence="5" id="KW-0274">FAD</keyword>
<comment type="cofactor">
    <cofactor evidence="1">
        <name>FAD</name>
        <dbReference type="ChEBI" id="CHEBI:57692"/>
    </cofactor>
</comment>
<sequence>IEEDDQSEKKYRKCEKAGCSATYPVCFASASERCAKNGYTSRWYHLSCGEHFCNECFDHYYRSHKDGYETFASWKKVWTSNGKSEPSLKAFMADQQLPFWVQCTKPDCRKWRQLTKEIQLTPSLAATYRCGMKFNNIKCEGLDQCSQPEDLELLTSQKCAMHIIVRGLVRVRCVQEMDRVLHFMIRKGLINTGVLAVKQPLLPERHSSVSRNIIIIGAGASGLAAARQLHNFGTQLVVLEARERIGGRVWDDTSLGVTVGRGAQIVNGCVNNPIALMCEQVSARSWDHNEFFAQFSGDHTLLTKGYSALLHKLAEGLDIRTKCPVQAIDYSGDVVKVTSSNGSQWKAQKVLVTVPLTLLQRNLIQFNPPLPERKLKAIHSLGAGIIEKIALQFPYRFWDKKIQGADYFGHIPPGTDKRGMFSVFYDLDPQGKQAVLMSVITGEAVPAVRDMEDKEVVDECMKVLRELFKEQEVPEPLHFFVTHWSKDMWSQMSYSFVKTGGSGEAYDILAEDVQGKVFFAGEATNRHFPQTVTGAYLSGVREASKMAAM</sequence>
<evidence type="ECO:0000313" key="8">
    <source>
        <dbReference type="Ensembl" id="ENSSLUP00000053802.1"/>
    </source>
</evidence>
<dbReference type="Pfam" id="PF07496">
    <property type="entry name" value="zf-CW"/>
    <property type="match status" value="1"/>
</dbReference>
<dbReference type="FunFam" id="3.30.40.100:FF:000002">
    <property type="entry name" value="Lysine-specific histone demethylase 1B"/>
    <property type="match status" value="1"/>
</dbReference>
<dbReference type="PANTHER" id="PTHR10742:SF410">
    <property type="entry name" value="LYSINE-SPECIFIC HISTONE DEMETHYLASE 2"/>
    <property type="match status" value="1"/>
</dbReference>
<dbReference type="Pfam" id="PF01593">
    <property type="entry name" value="Amino_oxidase"/>
    <property type="match status" value="2"/>
</dbReference>
<dbReference type="InterPro" id="IPR002937">
    <property type="entry name" value="Amino_oxidase"/>
</dbReference>
<protein>
    <submittedName>
        <fullName evidence="8">Lysine demethylase 1B</fullName>
    </submittedName>
</protein>
<dbReference type="Gene3D" id="3.50.50.60">
    <property type="entry name" value="FAD/NAD(P)-binding domain"/>
    <property type="match status" value="2"/>
</dbReference>
<dbReference type="Gene3D" id="3.90.660.10">
    <property type="match status" value="2"/>
</dbReference>
<evidence type="ECO:0000256" key="3">
    <source>
        <dbReference type="ARBA" id="ARBA00022723"/>
    </source>
</evidence>
<gene>
    <name evidence="8" type="primary">LOC116047129</name>
</gene>
<dbReference type="PRINTS" id="PR00420">
    <property type="entry name" value="RNGMNOXGNASE"/>
</dbReference>
<dbReference type="Proteomes" id="UP000694568">
    <property type="component" value="Unplaced"/>
</dbReference>
<evidence type="ECO:0000256" key="6">
    <source>
        <dbReference type="ARBA" id="ARBA00022833"/>
    </source>
</evidence>
<dbReference type="Ensembl" id="ENSSLUT00000055384.1">
    <property type="protein sequence ID" value="ENSSLUP00000053802.1"/>
    <property type="gene ID" value="ENSSLUG00000023030.1"/>
</dbReference>
<dbReference type="AlphaFoldDB" id="A0A8D0AFR2"/>
<evidence type="ECO:0000259" key="7">
    <source>
        <dbReference type="PROSITE" id="PS51050"/>
    </source>
</evidence>
<organism evidence="8 9">
    <name type="scientific">Sander lucioperca</name>
    <name type="common">Pike-perch</name>
    <name type="synonym">Perca lucioperca</name>
    <dbReference type="NCBI Taxonomy" id="283035"/>
    <lineage>
        <taxon>Eukaryota</taxon>
        <taxon>Metazoa</taxon>
        <taxon>Chordata</taxon>
        <taxon>Craniata</taxon>
        <taxon>Vertebrata</taxon>
        <taxon>Euteleostomi</taxon>
        <taxon>Actinopterygii</taxon>
        <taxon>Neopterygii</taxon>
        <taxon>Teleostei</taxon>
        <taxon>Neoteleostei</taxon>
        <taxon>Acanthomorphata</taxon>
        <taxon>Eupercaria</taxon>
        <taxon>Perciformes</taxon>
        <taxon>Percoidei</taxon>
        <taxon>Percidae</taxon>
        <taxon>Luciopercinae</taxon>
        <taxon>Sander</taxon>
    </lineage>
</organism>
<name>A0A8D0AFR2_SANLU</name>
<reference evidence="8" key="1">
    <citation type="submission" date="2025-08" db="UniProtKB">
        <authorList>
            <consortium name="Ensembl"/>
        </authorList>
    </citation>
    <scope>IDENTIFICATION</scope>
</reference>
<dbReference type="GO" id="GO:0008270">
    <property type="term" value="F:zinc ion binding"/>
    <property type="evidence" value="ECO:0007669"/>
    <property type="project" value="UniProtKB-KW"/>
</dbReference>
<keyword evidence="4" id="KW-0863">Zinc-finger</keyword>
<accession>A0A8D0AFR2</accession>
<dbReference type="PROSITE" id="PS51050">
    <property type="entry name" value="ZF_CW"/>
    <property type="match status" value="1"/>
</dbReference>
<keyword evidence="3" id="KW-0479">Metal-binding</keyword>
<keyword evidence="2" id="KW-0285">Flavoprotein</keyword>
<dbReference type="GeneTree" id="ENSGT00940000157751"/>
<dbReference type="InterPro" id="IPR036188">
    <property type="entry name" value="FAD/NAD-bd_sf"/>
</dbReference>
<dbReference type="SUPFAM" id="SSF54373">
    <property type="entry name" value="FAD-linked reductases, C-terminal domain"/>
    <property type="match status" value="1"/>
</dbReference>
<evidence type="ECO:0000313" key="9">
    <source>
        <dbReference type="Proteomes" id="UP000694568"/>
    </source>
</evidence>
<keyword evidence="9" id="KW-1185">Reference proteome</keyword>
<dbReference type="SUPFAM" id="SSF51905">
    <property type="entry name" value="FAD/NAD(P)-binding domain"/>
    <property type="match status" value="1"/>
</dbReference>
<evidence type="ECO:0000256" key="5">
    <source>
        <dbReference type="ARBA" id="ARBA00022827"/>
    </source>
</evidence>
<dbReference type="Gene3D" id="3.30.40.100">
    <property type="match status" value="1"/>
</dbReference>
<evidence type="ECO:0000256" key="1">
    <source>
        <dbReference type="ARBA" id="ARBA00001974"/>
    </source>
</evidence>
<dbReference type="InterPro" id="IPR011124">
    <property type="entry name" value="Znf_CW"/>
</dbReference>